<reference evidence="4" key="2">
    <citation type="submission" date="2021-03" db="EMBL/GenBank/DDBJ databases">
        <title>X isolated from Micromonospora tulbaghiae.</title>
        <authorList>
            <person name="Stennett H.L."/>
        </authorList>
    </citation>
    <scope>NUCLEOTIDE SEQUENCE</scope>
    <source>
        <strain evidence="4">28M1-20</strain>
    </source>
</reference>
<sequence length="238" mass="26808">MTDRPRVYFSFQSPFSWMALRQLEERVPDFADRFEYVPFWDPDTRMRAALADRGADFHYTVMSKAKHLYILHDTKRLAAGLGYRLVWPVDVAPWWEPSALGWLRARELGCERRFYRVVTEARWHRGDNISDPQTLRAACDAAGLPGAELMAAADDDRIRELGLDALVRAHRDEVFGIPLFIVGRHRFWGVDRVAEVESAVRARSAAQPGGAADPSDRLPVAALATIGSFDHDEPGGCG</sequence>
<evidence type="ECO:0000313" key="5">
    <source>
        <dbReference type="EMBL" id="SCE74315.1"/>
    </source>
</evidence>
<reference evidence="5 6" key="1">
    <citation type="submission" date="2016-06" db="EMBL/GenBank/DDBJ databases">
        <authorList>
            <person name="Varghese N."/>
            <person name="Submissions Spin"/>
        </authorList>
    </citation>
    <scope>NUCLEOTIDE SEQUENCE [LARGE SCALE GENOMIC DNA]</scope>
    <source>
        <strain evidence="5 6">DSM 45142</strain>
    </source>
</reference>
<evidence type="ECO:0000313" key="7">
    <source>
        <dbReference type="Proteomes" id="UP000669887"/>
    </source>
</evidence>
<dbReference type="EMBL" id="FMCQ01000002">
    <property type="protein sequence ID" value="SCE74315.1"/>
    <property type="molecule type" value="Genomic_DNA"/>
</dbReference>
<dbReference type="InterPro" id="IPR001853">
    <property type="entry name" value="DSBA-like_thioredoxin_dom"/>
</dbReference>
<protein>
    <recommendedName>
        <fullName evidence="1">2-hydroxychromene-2-carboxylate isomerase</fullName>
        <ecNumber evidence="1">5.99.1.4</ecNumber>
    </recommendedName>
</protein>
<dbReference type="RefSeq" id="WP_091418401.1">
    <property type="nucleotide sequence ID" value="NZ_FMCQ01000002.1"/>
</dbReference>
<dbReference type="PANTHER" id="PTHR42943:SF4">
    <property type="entry name" value="C2H2-TYPE DOMAIN-CONTAINING PROTEIN"/>
    <property type="match status" value="1"/>
</dbReference>
<name>A0AAW4JIK2_9ACTN</name>
<accession>A0AAW4JIK2</accession>
<dbReference type="GO" id="GO:0006749">
    <property type="term" value="P:glutathione metabolic process"/>
    <property type="evidence" value="ECO:0007669"/>
    <property type="project" value="TreeGrafter"/>
</dbReference>
<organism evidence="4 7">
    <name type="scientific">Micromonospora tulbaghiae</name>
    <dbReference type="NCBI Taxonomy" id="479978"/>
    <lineage>
        <taxon>Bacteria</taxon>
        <taxon>Bacillati</taxon>
        <taxon>Actinomycetota</taxon>
        <taxon>Actinomycetes</taxon>
        <taxon>Micromonosporales</taxon>
        <taxon>Micromonosporaceae</taxon>
        <taxon>Micromonospora</taxon>
    </lineage>
</organism>
<comment type="catalytic activity">
    <reaction evidence="1">
        <text>2-hydroxychromene-2-carboxylate = (3E)-4-(2-hydroxyphenyl)-2-oxobut-3-enoate</text>
        <dbReference type="Rhea" id="RHEA:27401"/>
        <dbReference type="ChEBI" id="CHEBI:59350"/>
        <dbReference type="ChEBI" id="CHEBI:59353"/>
        <dbReference type="EC" id="5.99.1.4"/>
    </reaction>
</comment>
<dbReference type="AlphaFoldDB" id="A0AAW4JIK2"/>
<dbReference type="GO" id="GO:0018845">
    <property type="term" value="F:2-hydroxychromene-2-carboxylate isomerase activity"/>
    <property type="evidence" value="ECO:0007669"/>
    <property type="project" value="UniProtKB-UniRule"/>
</dbReference>
<dbReference type="GO" id="GO:0004602">
    <property type="term" value="F:glutathione peroxidase activity"/>
    <property type="evidence" value="ECO:0007669"/>
    <property type="project" value="TreeGrafter"/>
</dbReference>
<evidence type="ECO:0000313" key="6">
    <source>
        <dbReference type="Proteomes" id="UP000199405"/>
    </source>
</evidence>
<dbReference type="Proteomes" id="UP000669887">
    <property type="component" value="Unassembled WGS sequence"/>
</dbReference>
<feature type="domain" description="DSBA-like thioredoxin" evidence="3">
    <location>
        <begin position="7"/>
        <end position="200"/>
    </location>
</feature>
<comment type="caution">
    <text evidence="4">The sequence shown here is derived from an EMBL/GenBank/DDBJ whole genome shotgun (WGS) entry which is preliminary data.</text>
</comment>
<keyword evidence="6" id="KW-1185">Reference proteome</keyword>
<feature type="active site" description="Nucleophile" evidence="2">
    <location>
        <position position="13"/>
    </location>
</feature>
<dbReference type="InterPro" id="IPR051924">
    <property type="entry name" value="GST_Kappa/NadH"/>
</dbReference>
<comment type="similarity">
    <text evidence="1">Belongs to the GST superfamily. NadH family.</text>
</comment>
<dbReference type="Gene3D" id="3.40.30.10">
    <property type="entry name" value="Glutaredoxin"/>
    <property type="match status" value="1"/>
</dbReference>
<dbReference type="Pfam" id="PF01323">
    <property type="entry name" value="DSBA"/>
    <property type="match status" value="1"/>
</dbReference>
<dbReference type="SUPFAM" id="SSF52833">
    <property type="entry name" value="Thioredoxin-like"/>
    <property type="match status" value="1"/>
</dbReference>
<gene>
    <name evidence="5" type="ORF">GA0070562_2210</name>
    <name evidence="4" type="ORF">J5U46_00195</name>
</gene>
<evidence type="ECO:0000259" key="3">
    <source>
        <dbReference type="Pfam" id="PF01323"/>
    </source>
</evidence>
<dbReference type="PIRSF" id="PIRSF006386">
    <property type="entry name" value="HCCAis_GSTk"/>
    <property type="match status" value="1"/>
</dbReference>
<dbReference type="InterPro" id="IPR036249">
    <property type="entry name" value="Thioredoxin-like_sf"/>
</dbReference>
<dbReference type="PANTHER" id="PTHR42943">
    <property type="entry name" value="GLUTATHIONE S-TRANSFERASE KAPPA"/>
    <property type="match status" value="1"/>
</dbReference>
<proteinExistence type="inferred from homology"/>
<dbReference type="EC" id="5.99.1.4" evidence="1"/>
<keyword evidence="1 5" id="KW-0413">Isomerase</keyword>
<evidence type="ECO:0000256" key="2">
    <source>
        <dbReference type="PIRSR" id="PIRSR006386-1"/>
    </source>
</evidence>
<dbReference type="GeneID" id="93468997"/>
<dbReference type="EMBL" id="JAGFVQ010000001">
    <property type="protein sequence ID" value="MBO4138571.1"/>
    <property type="molecule type" value="Genomic_DNA"/>
</dbReference>
<dbReference type="InterPro" id="IPR014440">
    <property type="entry name" value="HCCAis_GSTk"/>
</dbReference>
<evidence type="ECO:0000256" key="1">
    <source>
        <dbReference type="PIRNR" id="PIRNR006386"/>
    </source>
</evidence>
<evidence type="ECO:0000313" key="4">
    <source>
        <dbReference type="EMBL" id="MBO4138571.1"/>
    </source>
</evidence>
<dbReference type="GO" id="GO:0004364">
    <property type="term" value="F:glutathione transferase activity"/>
    <property type="evidence" value="ECO:0007669"/>
    <property type="project" value="TreeGrafter"/>
</dbReference>
<dbReference type="Proteomes" id="UP000199405">
    <property type="component" value="Unassembled WGS sequence"/>
</dbReference>